<dbReference type="Gene3D" id="1.10.260.40">
    <property type="entry name" value="lambda repressor-like DNA-binding domains"/>
    <property type="match status" value="1"/>
</dbReference>
<dbReference type="SMART" id="SM00354">
    <property type="entry name" value="HTH_LACI"/>
    <property type="match status" value="1"/>
</dbReference>
<evidence type="ECO:0000256" key="2">
    <source>
        <dbReference type="ARBA" id="ARBA00023125"/>
    </source>
</evidence>
<evidence type="ECO:0000313" key="6">
    <source>
        <dbReference type="Proteomes" id="UP000574690"/>
    </source>
</evidence>
<dbReference type="GO" id="GO:0000976">
    <property type="term" value="F:transcription cis-regulatory region binding"/>
    <property type="evidence" value="ECO:0007669"/>
    <property type="project" value="TreeGrafter"/>
</dbReference>
<dbReference type="SUPFAM" id="SSF53822">
    <property type="entry name" value="Periplasmic binding protein-like I"/>
    <property type="match status" value="1"/>
</dbReference>
<dbReference type="InterPro" id="IPR010982">
    <property type="entry name" value="Lambda_DNA-bd_dom_sf"/>
</dbReference>
<evidence type="ECO:0000256" key="1">
    <source>
        <dbReference type="ARBA" id="ARBA00023015"/>
    </source>
</evidence>
<feature type="non-terminal residue" evidence="5">
    <location>
        <position position="167"/>
    </location>
</feature>
<dbReference type="InterPro" id="IPR000843">
    <property type="entry name" value="HTH_LacI"/>
</dbReference>
<dbReference type="SUPFAM" id="SSF47413">
    <property type="entry name" value="lambda repressor-like DNA-binding domains"/>
    <property type="match status" value="1"/>
</dbReference>
<dbReference type="Gene3D" id="3.40.50.2300">
    <property type="match status" value="1"/>
</dbReference>
<dbReference type="EMBL" id="JABFXE010000053">
    <property type="protein sequence ID" value="NUQ87085.1"/>
    <property type="molecule type" value="Genomic_DNA"/>
</dbReference>
<sequence>MRVTMREVAVRAGVSVKTVSRVVNEEPHIRPETRDQVRAAIAELGWTPNASARTLRTGRTGVVGIAVAGLRRPLLAALVERLVMELDRHGLHAAVEPTHDDPARLAAALGLRGHTFDALLAVDAPDLPAEGVAAEDGPVVRVDITRRPATEPAVDVVRADLDQAVNT</sequence>
<name>A0A850BY14_9ACTN</name>
<reference evidence="5 6" key="1">
    <citation type="submission" date="2020-05" db="EMBL/GenBank/DDBJ databases">
        <title>DNA-SIP metagenomic assembled genomes.</title>
        <authorList>
            <person name="Yu J."/>
        </authorList>
    </citation>
    <scope>NUCLEOTIDE SEQUENCE [LARGE SCALE GENOMIC DNA]</scope>
    <source>
        <strain evidence="5">Bin5.27</strain>
    </source>
</reference>
<keyword evidence="2 5" id="KW-0238">DNA-binding</keyword>
<gene>
    <name evidence="5" type="ORF">HOQ43_01270</name>
</gene>
<dbReference type="Pfam" id="PF00356">
    <property type="entry name" value="LacI"/>
    <property type="match status" value="1"/>
</dbReference>
<dbReference type="PROSITE" id="PS50932">
    <property type="entry name" value="HTH_LACI_2"/>
    <property type="match status" value="1"/>
</dbReference>
<accession>A0A850BY14</accession>
<evidence type="ECO:0000256" key="3">
    <source>
        <dbReference type="ARBA" id="ARBA00023163"/>
    </source>
</evidence>
<evidence type="ECO:0000259" key="4">
    <source>
        <dbReference type="PROSITE" id="PS50932"/>
    </source>
</evidence>
<keyword evidence="3" id="KW-0804">Transcription</keyword>
<dbReference type="AlphaFoldDB" id="A0A850BY14"/>
<dbReference type="CDD" id="cd01392">
    <property type="entry name" value="HTH_LacI"/>
    <property type="match status" value="1"/>
</dbReference>
<protein>
    <submittedName>
        <fullName evidence="5">LacI family DNA-binding transcriptional regulator</fullName>
    </submittedName>
</protein>
<feature type="domain" description="HTH lacI-type" evidence="4">
    <location>
        <begin position="3"/>
        <end position="57"/>
    </location>
</feature>
<evidence type="ECO:0000313" key="5">
    <source>
        <dbReference type="EMBL" id="NUQ87085.1"/>
    </source>
</evidence>
<keyword evidence="1" id="KW-0805">Transcription regulation</keyword>
<dbReference type="Proteomes" id="UP000574690">
    <property type="component" value="Unassembled WGS sequence"/>
</dbReference>
<proteinExistence type="predicted"/>
<dbReference type="InterPro" id="IPR028082">
    <property type="entry name" value="Peripla_BP_I"/>
</dbReference>
<organism evidence="5 6">
    <name type="scientific">Glycomyces artemisiae</name>
    <dbReference type="NCBI Taxonomy" id="1076443"/>
    <lineage>
        <taxon>Bacteria</taxon>
        <taxon>Bacillati</taxon>
        <taxon>Actinomycetota</taxon>
        <taxon>Actinomycetes</taxon>
        <taxon>Glycomycetales</taxon>
        <taxon>Glycomycetaceae</taxon>
        <taxon>Glycomyces</taxon>
    </lineage>
</organism>
<comment type="caution">
    <text evidence="5">The sequence shown here is derived from an EMBL/GenBank/DDBJ whole genome shotgun (WGS) entry which is preliminary data.</text>
</comment>
<dbReference type="PROSITE" id="PS00356">
    <property type="entry name" value="HTH_LACI_1"/>
    <property type="match status" value="1"/>
</dbReference>
<dbReference type="PANTHER" id="PTHR30146">
    <property type="entry name" value="LACI-RELATED TRANSCRIPTIONAL REPRESSOR"/>
    <property type="match status" value="1"/>
</dbReference>
<dbReference type="GO" id="GO:0003700">
    <property type="term" value="F:DNA-binding transcription factor activity"/>
    <property type="evidence" value="ECO:0007669"/>
    <property type="project" value="TreeGrafter"/>
</dbReference>
<dbReference type="PANTHER" id="PTHR30146:SF109">
    <property type="entry name" value="HTH-TYPE TRANSCRIPTIONAL REGULATOR GALS"/>
    <property type="match status" value="1"/>
</dbReference>